<name>A0A814TE47_ADIRI</name>
<dbReference type="Proteomes" id="UP000663828">
    <property type="component" value="Unassembled WGS sequence"/>
</dbReference>
<evidence type="ECO:0000259" key="1">
    <source>
        <dbReference type="Pfam" id="PF05368"/>
    </source>
</evidence>
<dbReference type="Pfam" id="PF05368">
    <property type="entry name" value="NmrA"/>
    <property type="match status" value="1"/>
</dbReference>
<feature type="domain" description="NmrA-like" evidence="1">
    <location>
        <begin position="3"/>
        <end position="239"/>
    </location>
</feature>
<gene>
    <name evidence="3" type="ORF">EDS130_LOCUS28540</name>
    <name evidence="2" type="ORF">XAT740_LOCUS21408</name>
</gene>
<dbReference type="EMBL" id="CAJNOR010001536">
    <property type="protein sequence ID" value="CAF1159590.1"/>
    <property type="molecule type" value="Genomic_DNA"/>
</dbReference>
<dbReference type="PANTHER" id="PTHR47129">
    <property type="entry name" value="QUINONE OXIDOREDUCTASE 2"/>
    <property type="match status" value="1"/>
</dbReference>
<dbReference type="InterPro" id="IPR008030">
    <property type="entry name" value="NmrA-like"/>
</dbReference>
<dbReference type="PANTHER" id="PTHR47129:SF1">
    <property type="entry name" value="NMRA-LIKE DOMAIN-CONTAINING PROTEIN"/>
    <property type="match status" value="1"/>
</dbReference>
<proteinExistence type="predicted"/>
<dbReference type="OrthoDB" id="419598at2759"/>
<evidence type="ECO:0000313" key="4">
    <source>
        <dbReference type="Proteomes" id="UP000663828"/>
    </source>
</evidence>
<comment type="caution">
    <text evidence="2">The sequence shown here is derived from an EMBL/GenBank/DDBJ whole genome shotgun (WGS) entry which is preliminary data.</text>
</comment>
<dbReference type="CDD" id="cd05269">
    <property type="entry name" value="TMR_SDR_a"/>
    <property type="match status" value="1"/>
</dbReference>
<dbReference type="EMBL" id="CAJNOJ010000186">
    <property type="protein sequence ID" value="CAF1261519.1"/>
    <property type="molecule type" value="Genomic_DNA"/>
</dbReference>
<protein>
    <recommendedName>
        <fullName evidence="1">NmrA-like domain-containing protein</fullName>
    </recommendedName>
</protein>
<evidence type="ECO:0000313" key="2">
    <source>
        <dbReference type="EMBL" id="CAF1159590.1"/>
    </source>
</evidence>
<dbReference type="SUPFAM" id="SSF51735">
    <property type="entry name" value="NAD(P)-binding Rossmann-fold domains"/>
    <property type="match status" value="1"/>
</dbReference>
<dbReference type="Gene3D" id="3.90.25.10">
    <property type="entry name" value="UDP-galactose 4-epimerase, domain 1"/>
    <property type="match status" value="1"/>
</dbReference>
<dbReference type="InterPro" id="IPR052718">
    <property type="entry name" value="NmrA-type_oxidoreductase"/>
</dbReference>
<dbReference type="Proteomes" id="UP000663852">
    <property type="component" value="Unassembled WGS sequence"/>
</dbReference>
<sequence length="316" mass="35599">MGKIVLTGSTGALGSRVLRFLLKFGVDPKNVIISVYNPNGVDSQIEKIVFDVRHGDYKNKETLEKAFQGGEMLFLISSITVNKEQRIEEHRNAIDAARNVGIRHICYTSTILADAVDVDIMNAHLHTENLLKSSSLKYTIIREGFYSEVFPLFLGHFDAKTTNEIVIPADGGICFVSRDDLAEATAKILIETTDIYDNQTVVLTGSKAYTLRETASIVSNVLNRHIPIKIVSFEEYVVQHSKTHNEVWMKIWAEIHLAVQRGDLAQSDMTLERLLGRSPKSFEETVREMLTNTEKDKEETQINNRYVHASTIDNKA</sequence>
<evidence type="ECO:0000313" key="3">
    <source>
        <dbReference type="EMBL" id="CAF1261519.1"/>
    </source>
</evidence>
<accession>A0A814TE47</accession>
<dbReference type="Gene3D" id="3.40.50.720">
    <property type="entry name" value="NAD(P)-binding Rossmann-like Domain"/>
    <property type="match status" value="1"/>
</dbReference>
<organism evidence="2 4">
    <name type="scientific">Adineta ricciae</name>
    <name type="common">Rotifer</name>
    <dbReference type="NCBI Taxonomy" id="249248"/>
    <lineage>
        <taxon>Eukaryota</taxon>
        <taxon>Metazoa</taxon>
        <taxon>Spiralia</taxon>
        <taxon>Gnathifera</taxon>
        <taxon>Rotifera</taxon>
        <taxon>Eurotatoria</taxon>
        <taxon>Bdelloidea</taxon>
        <taxon>Adinetida</taxon>
        <taxon>Adinetidae</taxon>
        <taxon>Adineta</taxon>
    </lineage>
</organism>
<reference evidence="2" key="1">
    <citation type="submission" date="2021-02" db="EMBL/GenBank/DDBJ databases">
        <authorList>
            <person name="Nowell W R."/>
        </authorList>
    </citation>
    <scope>NUCLEOTIDE SEQUENCE</scope>
</reference>
<keyword evidence="4" id="KW-1185">Reference proteome</keyword>
<dbReference type="InterPro" id="IPR036291">
    <property type="entry name" value="NAD(P)-bd_dom_sf"/>
</dbReference>
<dbReference type="AlphaFoldDB" id="A0A814TE47"/>